<gene>
    <name evidence="2" type="primary">yhbU_1</name>
    <name evidence="2" type="ORF">NCTC10723_00400</name>
</gene>
<keyword evidence="2" id="KW-0378">Hydrolase</keyword>
<dbReference type="AlphaFoldDB" id="A0A377GVH3"/>
<dbReference type="InterPro" id="IPR020988">
    <property type="entry name" value="Pept_U32_collagenase"/>
</dbReference>
<feature type="domain" description="Peptidase U32 collagenase" evidence="1">
    <location>
        <begin position="364"/>
        <end position="485"/>
    </location>
</feature>
<dbReference type="InterPro" id="IPR001539">
    <property type="entry name" value="Peptidase_U32"/>
</dbReference>
<accession>A0A377GVH3</accession>
<dbReference type="Pfam" id="PF12392">
    <property type="entry name" value="DUF3656"/>
    <property type="match status" value="1"/>
</dbReference>
<dbReference type="Pfam" id="PF01136">
    <property type="entry name" value="Peptidase_U32"/>
    <property type="match status" value="1"/>
</dbReference>
<evidence type="ECO:0000259" key="1">
    <source>
        <dbReference type="Pfam" id="PF12392"/>
    </source>
</evidence>
<dbReference type="PROSITE" id="PS01276">
    <property type="entry name" value="PEPTIDASE_U32"/>
    <property type="match status" value="1"/>
</dbReference>
<protein>
    <submittedName>
        <fullName evidence="2">Uncharacterized protease yhbU</fullName>
        <ecNumber evidence="2">3.4.-.-</ecNumber>
    </submittedName>
</protein>
<reference evidence="2 3" key="1">
    <citation type="submission" date="2018-06" db="EMBL/GenBank/DDBJ databases">
        <authorList>
            <consortium name="Pathogen Informatics"/>
            <person name="Doyle S."/>
        </authorList>
    </citation>
    <scope>NUCLEOTIDE SEQUENCE [LARGE SCALE GENOMIC DNA]</scope>
    <source>
        <strain evidence="2 3">NCTC10723</strain>
    </source>
</reference>
<dbReference type="PANTHER" id="PTHR30217:SF10">
    <property type="entry name" value="23S RRNA 5-HYDROXYCYTIDINE C2501 SYNTHASE"/>
    <property type="match status" value="1"/>
</dbReference>
<keyword evidence="2" id="KW-0645">Protease</keyword>
<evidence type="ECO:0000313" key="2">
    <source>
        <dbReference type="EMBL" id="STO30968.1"/>
    </source>
</evidence>
<dbReference type="RefSeq" id="WP_115268857.1">
    <property type="nucleotide sequence ID" value="NZ_UGGU01000003.1"/>
</dbReference>
<dbReference type="Proteomes" id="UP000255328">
    <property type="component" value="Unassembled WGS sequence"/>
</dbReference>
<sequence length="720" mass="82431">MKIVAPAGNMERFYAAVKAGAQEIYMGLKGFGARRNAENFTLEEYKEALDYAHKRGVKIFLTLNTIMMEKEMEFLYPNLKVLYEHGLDAVIVQDLGYFKYMKENFPDMEYHGSTQMTVGNHYEAEYLRKLGFTRVVLPREMTFEEIKKIRENTSIELEIFVSGALCICYSGNCYMSSFIGSRSGNRGMCAQPCRKKYENSTGEKGYLLSPKDQLLGFDEIKKLKEIGIESIKIEGRMKDPNYVFETVSYYRDLIDGIKAQEKSSELFNRGYSKGYFYGNDNYIMNKDYSYNLGKNLGLLSGKELKLKSRVVLGDGIIYLSKDFEKLGGGYINKIELKSGDMSRKSAEANEVIVLKDVPRGSKYIFKSYSKEVNNDAQSRMKKEEQRLTISGKFVGHIGEKPTLELVAKNNLGVDIVVKVVGEKEIERASKKALTSEELREKISEMGDTTFILGDFATDIDEGIFMPLSILKSLRRECVEKLEKLLVESYRRKAGNRYSLPIEEEKTREIELVAIVSNLTQENVIKKFGIEKIYKRGIDIAKEGSLNEHDLNSKLASNIYQILENNNEKVMANWNLNITNRYSIEVLAQTGKVESVIISPELSFEKIKEIGKTSIKKAILGYSRLKGMYIELSLFDKEKETLKNEEGDIFSAIKNDVGNTEIYLEKPLNILNDIKKLNELMIDEVVLEFTTETKEEVEKVLEDMKNRTGFYKAYNYERGVY</sequence>
<name>A0A377GVH3_9FUSO</name>
<dbReference type="InterPro" id="IPR051454">
    <property type="entry name" value="RNA/ubiquinone_mod_enzymes"/>
</dbReference>
<dbReference type="GO" id="GO:0006508">
    <property type="term" value="P:proteolysis"/>
    <property type="evidence" value="ECO:0007669"/>
    <property type="project" value="UniProtKB-KW"/>
</dbReference>
<organism evidence="2 3">
    <name type="scientific">Fusobacterium necrogenes</name>
    <dbReference type="NCBI Taxonomy" id="858"/>
    <lineage>
        <taxon>Bacteria</taxon>
        <taxon>Fusobacteriati</taxon>
        <taxon>Fusobacteriota</taxon>
        <taxon>Fusobacteriia</taxon>
        <taxon>Fusobacteriales</taxon>
        <taxon>Fusobacteriaceae</taxon>
        <taxon>Fusobacterium</taxon>
    </lineage>
</organism>
<evidence type="ECO:0000313" key="3">
    <source>
        <dbReference type="Proteomes" id="UP000255328"/>
    </source>
</evidence>
<keyword evidence="3" id="KW-1185">Reference proteome</keyword>
<dbReference type="EC" id="3.4.-.-" evidence="2"/>
<dbReference type="EMBL" id="UGGU01000003">
    <property type="protein sequence ID" value="STO30968.1"/>
    <property type="molecule type" value="Genomic_DNA"/>
</dbReference>
<dbReference type="GO" id="GO:0008233">
    <property type="term" value="F:peptidase activity"/>
    <property type="evidence" value="ECO:0007669"/>
    <property type="project" value="UniProtKB-KW"/>
</dbReference>
<dbReference type="PANTHER" id="PTHR30217">
    <property type="entry name" value="PEPTIDASE U32 FAMILY"/>
    <property type="match status" value="1"/>
</dbReference>
<proteinExistence type="predicted"/>
<dbReference type="OrthoDB" id="9807498at2"/>